<protein>
    <submittedName>
        <fullName evidence="1">Uncharacterized protein</fullName>
    </submittedName>
</protein>
<gene>
    <name evidence="1" type="ORF">S06H3_65913</name>
</gene>
<evidence type="ECO:0000313" key="1">
    <source>
        <dbReference type="EMBL" id="GAI61824.1"/>
    </source>
</evidence>
<sequence length="43" mass="4912">MWGQAYATYSKNQIIDATANISKFGDEMRVRVNFRVKVMNISG</sequence>
<proteinExistence type="predicted"/>
<organism evidence="1">
    <name type="scientific">marine sediment metagenome</name>
    <dbReference type="NCBI Taxonomy" id="412755"/>
    <lineage>
        <taxon>unclassified sequences</taxon>
        <taxon>metagenomes</taxon>
        <taxon>ecological metagenomes</taxon>
    </lineage>
</organism>
<name>X1S1Z6_9ZZZZ</name>
<accession>X1S1Z6</accession>
<dbReference type="EMBL" id="BARV01044618">
    <property type="protein sequence ID" value="GAI61824.1"/>
    <property type="molecule type" value="Genomic_DNA"/>
</dbReference>
<dbReference type="AlphaFoldDB" id="X1S1Z6"/>
<reference evidence="1" key="1">
    <citation type="journal article" date="2014" name="Front. Microbiol.">
        <title>High frequency of phylogenetically diverse reductive dehalogenase-homologous genes in deep subseafloor sedimentary metagenomes.</title>
        <authorList>
            <person name="Kawai M."/>
            <person name="Futagami T."/>
            <person name="Toyoda A."/>
            <person name="Takaki Y."/>
            <person name="Nishi S."/>
            <person name="Hori S."/>
            <person name="Arai W."/>
            <person name="Tsubouchi T."/>
            <person name="Morono Y."/>
            <person name="Uchiyama I."/>
            <person name="Ito T."/>
            <person name="Fujiyama A."/>
            <person name="Inagaki F."/>
            <person name="Takami H."/>
        </authorList>
    </citation>
    <scope>NUCLEOTIDE SEQUENCE</scope>
    <source>
        <strain evidence="1">Expedition CK06-06</strain>
    </source>
</reference>
<comment type="caution">
    <text evidence="1">The sequence shown here is derived from an EMBL/GenBank/DDBJ whole genome shotgun (WGS) entry which is preliminary data.</text>
</comment>
<feature type="non-terminal residue" evidence="1">
    <location>
        <position position="43"/>
    </location>
</feature>